<evidence type="ECO:0000256" key="2">
    <source>
        <dbReference type="ARBA" id="ARBA00005042"/>
    </source>
</evidence>
<dbReference type="Pfam" id="PF01066">
    <property type="entry name" value="CDP-OH_P_transf"/>
    <property type="match status" value="1"/>
</dbReference>
<dbReference type="GO" id="GO:0016020">
    <property type="term" value="C:membrane"/>
    <property type="evidence" value="ECO:0007669"/>
    <property type="project" value="UniProtKB-SubCell"/>
</dbReference>
<dbReference type="OrthoDB" id="9796672at2"/>
<dbReference type="PANTHER" id="PTHR14269">
    <property type="entry name" value="CDP-DIACYLGLYCEROL--GLYCEROL-3-PHOSPHATE 3-PHOSPHATIDYLTRANSFERASE-RELATED"/>
    <property type="match status" value="1"/>
</dbReference>
<feature type="transmembrane region" description="Helical" evidence="17">
    <location>
        <begin position="188"/>
        <end position="206"/>
    </location>
</feature>
<evidence type="ECO:0000256" key="3">
    <source>
        <dbReference type="ARBA" id="ARBA00010441"/>
    </source>
</evidence>
<comment type="similarity">
    <text evidence="3 16">Belongs to the CDP-alcohol phosphatidyltransferase class-I family.</text>
</comment>
<evidence type="ECO:0000256" key="10">
    <source>
        <dbReference type="ARBA" id="ARBA00023098"/>
    </source>
</evidence>
<dbReference type="KEGG" id="svp:Pan189_16690"/>
<keyword evidence="11 17" id="KW-0472">Membrane</keyword>
<evidence type="ECO:0000256" key="7">
    <source>
        <dbReference type="ARBA" id="ARBA00022679"/>
    </source>
</evidence>
<dbReference type="InterPro" id="IPR050324">
    <property type="entry name" value="CDP-alcohol_PTase-I"/>
</dbReference>
<keyword evidence="7 16" id="KW-0808">Transferase</keyword>
<dbReference type="EMBL" id="CP036268">
    <property type="protein sequence ID" value="QDT37296.1"/>
    <property type="molecule type" value="Genomic_DNA"/>
</dbReference>
<proteinExistence type="inferred from homology"/>
<evidence type="ECO:0000256" key="13">
    <source>
        <dbReference type="ARBA" id="ARBA00023264"/>
    </source>
</evidence>
<keyword evidence="6" id="KW-0444">Lipid biosynthesis</keyword>
<evidence type="ECO:0000256" key="9">
    <source>
        <dbReference type="ARBA" id="ARBA00022989"/>
    </source>
</evidence>
<comment type="subcellular location">
    <subcellularLocation>
        <location evidence="1">Membrane</location>
        <topology evidence="1">Multi-pass membrane protein</topology>
    </subcellularLocation>
</comment>
<gene>
    <name evidence="18" type="primary">pgsA</name>
    <name evidence="18" type="ORF">Pan189_16690</name>
</gene>
<dbReference type="InterPro" id="IPR048254">
    <property type="entry name" value="CDP_ALCOHOL_P_TRANSF_CS"/>
</dbReference>
<dbReference type="NCBIfam" id="TIGR00560">
    <property type="entry name" value="pgsA"/>
    <property type="match status" value="1"/>
</dbReference>
<dbReference type="PIRSF" id="PIRSF000847">
    <property type="entry name" value="Phos_ph_gly_syn"/>
    <property type="match status" value="1"/>
</dbReference>
<evidence type="ECO:0000256" key="1">
    <source>
        <dbReference type="ARBA" id="ARBA00004141"/>
    </source>
</evidence>
<dbReference type="InterPro" id="IPR043130">
    <property type="entry name" value="CDP-OH_PTrfase_TM_dom"/>
</dbReference>
<evidence type="ECO:0000256" key="6">
    <source>
        <dbReference type="ARBA" id="ARBA00022516"/>
    </source>
</evidence>
<accession>A0A517R073</accession>
<dbReference type="PANTHER" id="PTHR14269:SF62">
    <property type="entry name" value="CDP-DIACYLGLYCEROL--GLYCEROL-3-PHOSPHATE 3-PHOSPHATIDYLTRANSFERASE 1, CHLOROPLASTIC"/>
    <property type="match status" value="1"/>
</dbReference>
<evidence type="ECO:0000256" key="17">
    <source>
        <dbReference type="SAM" id="Phobius"/>
    </source>
</evidence>
<dbReference type="Gene3D" id="1.20.120.1760">
    <property type="match status" value="1"/>
</dbReference>
<dbReference type="GO" id="GO:0008444">
    <property type="term" value="F:CDP-diacylglycerol-glycerol-3-phosphate 3-phosphatidyltransferase activity"/>
    <property type="evidence" value="ECO:0007669"/>
    <property type="project" value="UniProtKB-UniRule"/>
</dbReference>
<comment type="pathway">
    <text evidence="2">Phospholipid metabolism; phosphatidylglycerol biosynthesis; phosphatidylglycerol from CDP-diacylglycerol: step 1/2.</text>
</comment>
<comment type="catalytic activity">
    <reaction evidence="14">
        <text>a CDP-1,2-diacyl-sn-glycerol + sn-glycerol 3-phosphate = a 1,2-diacyl-sn-glycero-3-phospho-(1'-sn-glycero-3'-phosphate) + CMP + H(+)</text>
        <dbReference type="Rhea" id="RHEA:12593"/>
        <dbReference type="ChEBI" id="CHEBI:15378"/>
        <dbReference type="ChEBI" id="CHEBI:57597"/>
        <dbReference type="ChEBI" id="CHEBI:58332"/>
        <dbReference type="ChEBI" id="CHEBI:60110"/>
        <dbReference type="ChEBI" id="CHEBI:60377"/>
        <dbReference type="EC" id="2.7.8.5"/>
    </reaction>
</comment>
<keyword evidence="10" id="KW-0443">Lipid metabolism</keyword>
<reference evidence="18 19" key="1">
    <citation type="submission" date="2019-02" db="EMBL/GenBank/DDBJ databases">
        <title>Deep-cultivation of Planctomycetes and their phenomic and genomic characterization uncovers novel biology.</title>
        <authorList>
            <person name="Wiegand S."/>
            <person name="Jogler M."/>
            <person name="Boedeker C."/>
            <person name="Pinto D."/>
            <person name="Vollmers J."/>
            <person name="Rivas-Marin E."/>
            <person name="Kohn T."/>
            <person name="Peeters S.H."/>
            <person name="Heuer A."/>
            <person name="Rast P."/>
            <person name="Oberbeckmann S."/>
            <person name="Bunk B."/>
            <person name="Jeske O."/>
            <person name="Meyerdierks A."/>
            <person name="Storesund J.E."/>
            <person name="Kallscheuer N."/>
            <person name="Luecker S."/>
            <person name="Lage O.M."/>
            <person name="Pohl T."/>
            <person name="Merkel B.J."/>
            <person name="Hornburger P."/>
            <person name="Mueller R.-W."/>
            <person name="Bruemmer F."/>
            <person name="Labrenz M."/>
            <person name="Spormann A.M."/>
            <person name="Op den Camp H."/>
            <person name="Overmann J."/>
            <person name="Amann R."/>
            <person name="Jetten M.S.M."/>
            <person name="Mascher T."/>
            <person name="Medema M.H."/>
            <person name="Devos D.P."/>
            <person name="Kaster A.-K."/>
            <person name="Ovreas L."/>
            <person name="Rohde M."/>
            <person name="Galperin M.Y."/>
            <person name="Jogler C."/>
        </authorList>
    </citation>
    <scope>NUCLEOTIDE SEQUENCE [LARGE SCALE GENOMIC DNA]</scope>
    <source>
        <strain evidence="18 19">Pan189</strain>
    </source>
</reference>
<dbReference type="AlphaFoldDB" id="A0A517R073"/>
<keyword evidence="13" id="KW-1208">Phospholipid metabolism</keyword>
<evidence type="ECO:0000256" key="14">
    <source>
        <dbReference type="ARBA" id="ARBA00048586"/>
    </source>
</evidence>
<keyword evidence="19" id="KW-1185">Reference proteome</keyword>
<evidence type="ECO:0000256" key="16">
    <source>
        <dbReference type="RuleBase" id="RU003750"/>
    </source>
</evidence>
<sequence length="215" mass="23530">MVEPVTEPPEREQADDAARSLSVAAKREWNIPNAITVSRLFAAFVLFGMISLTDAWITSAVLFVVAVATDAIDGYLARRWNQITVTGRILDPFVDKIIVGGAFIFLIERNVGDGPTSGVNALMTVIVIGREMFVTGLRSFVERQGLDFSADNLGKAKMVLQCVAVTVVLLSMSPTFRQWPQFVLMRDVLLWATVAVTAYSGVAYTVRAVRVMRAG</sequence>
<dbReference type="EC" id="2.7.8.5" evidence="4 15"/>
<dbReference type="PROSITE" id="PS00379">
    <property type="entry name" value="CDP_ALCOHOL_P_TRANSF"/>
    <property type="match status" value="1"/>
</dbReference>
<keyword evidence="8 17" id="KW-0812">Transmembrane</keyword>
<protein>
    <recommendedName>
        <fullName evidence="5 15">CDP-diacylglycerol--glycerol-3-phosphate 3-phosphatidyltransferase</fullName>
        <ecNumber evidence="4 15">2.7.8.5</ecNumber>
    </recommendedName>
</protein>
<dbReference type="GO" id="GO:0046474">
    <property type="term" value="P:glycerophospholipid biosynthetic process"/>
    <property type="evidence" value="ECO:0007669"/>
    <property type="project" value="TreeGrafter"/>
</dbReference>
<evidence type="ECO:0000256" key="4">
    <source>
        <dbReference type="ARBA" id="ARBA00013170"/>
    </source>
</evidence>
<dbReference type="InterPro" id="IPR004570">
    <property type="entry name" value="Phosphatidylglycerol_P_synth"/>
</dbReference>
<evidence type="ECO:0000256" key="15">
    <source>
        <dbReference type="NCBIfam" id="TIGR00560"/>
    </source>
</evidence>
<keyword evidence="9 17" id="KW-1133">Transmembrane helix</keyword>
<evidence type="ECO:0000256" key="5">
    <source>
        <dbReference type="ARBA" id="ARBA00014944"/>
    </source>
</evidence>
<evidence type="ECO:0000256" key="11">
    <source>
        <dbReference type="ARBA" id="ARBA00023136"/>
    </source>
</evidence>
<keyword evidence="12" id="KW-0594">Phospholipid biosynthesis</keyword>
<evidence type="ECO:0000256" key="8">
    <source>
        <dbReference type="ARBA" id="ARBA00022692"/>
    </source>
</evidence>
<name>A0A517R073_9PLAN</name>
<dbReference type="Proteomes" id="UP000317318">
    <property type="component" value="Chromosome"/>
</dbReference>
<dbReference type="InterPro" id="IPR000462">
    <property type="entry name" value="CDP-OH_P_trans"/>
</dbReference>
<organism evidence="18 19">
    <name type="scientific">Stratiformator vulcanicus</name>
    <dbReference type="NCBI Taxonomy" id="2527980"/>
    <lineage>
        <taxon>Bacteria</taxon>
        <taxon>Pseudomonadati</taxon>
        <taxon>Planctomycetota</taxon>
        <taxon>Planctomycetia</taxon>
        <taxon>Planctomycetales</taxon>
        <taxon>Planctomycetaceae</taxon>
        <taxon>Stratiformator</taxon>
    </lineage>
</organism>
<feature type="transmembrane region" description="Helical" evidence="17">
    <location>
        <begin position="89"/>
        <end position="107"/>
    </location>
</feature>
<evidence type="ECO:0000256" key="12">
    <source>
        <dbReference type="ARBA" id="ARBA00023209"/>
    </source>
</evidence>
<evidence type="ECO:0000313" key="18">
    <source>
        <dbReference type="EMBL" id="QDT37296.1"/>
    </source>
</evidence>
<evidence type="ECO:0000313" key="19">
    <source>
        <dbReference type="Proteomes" id="UP000317318"/>
    </source>
</evidence>